<evidence type="ECO:0000313" key="2">
    <source>
        <dbReference type="Proteomes" id="UP000674425"/>
    </source>
</evidence>
<protein>
    <submittedName>
        <fullName evidence="1">Uncharacterized protein</fullName>
    </submittedName>
</protein>
<dbReference type="EMBL" id="CAJNAU010000201">
    <property type="protein sequence ID" value="CAE6866035.1"/>
    <property type="molecule type" value="Genomic_DNA"/>
</dbReference>
<accession>A0ABN7NGS9</accession>
<reference evidence="1 2" key="1">
    <citation type="submission" date="2021-02" db="EMBL/GenBank/DDBJ databases">
        <authorList>
            <person name="Vanwijnsberghe S."/>
        </authorList>
    </citation>
    <scope>NUCLEOTIDE SEQUENCE [LARGE SCALE GENOMIC DNA]</scope>
    <source>
        <strain evidence="1 2">R-69658</strain>
    </source>
</reference>
<comment type="caution">
    <text evidence="1">The sequence shown here is derived from an EMBL/GenBank/DDBJ whole genome shotgun (WGS) entry which is preliminary data.</text>
</comment>
<sequence length="168" mass="18761">MLTALPVDRQNDFACSLIDVGNDIDDQRANKLLTCAHGDARCIPRSTKIFGELRKVRQGSLRLWCSHRLHARLAGLYTTQCRFPVLLQLRGNQAVLGITGGVAPLSQRGLVPGLLQFEFHDPLLLVQGIHVHLLSLLGRFDRQWLHDAQKLLADSRIDTGTTEPHTSR</sequence>
<gene>
    <name evidence="1" type="ORF">R69658_07867</name>
</gene>
<name>A0ABN7NGS9_9BURK</name>
<dbReference type="Proteomes" id="UP000674425">
    <property type="component" value="Unassembled WGS sequence"/>
</dbReference>
<keyword evidence="2" id="KW-1185">Reference proteome</keyword>
<evidence type="ECO:0000313" key="1">
    <source>
        <dbReference type="EMBL" id="CAE6866035.1"/>
    </source>
</evidence>
<organism evidence="1 2">
    <name type="scientific">Paraburkholderia aspalathi</name>
    <dbReference type="NCBI Taxonomy" id="1324617"/>
    <lineage>
        <taxon>Bacteria</taxon>
        <taxon>Pseudomonadati</taxon>
        <taxon>Pseudomonadota</taxon>
        <taxon>Betaproteobacteria</taxon>
        <taxon>Burkholderiales</taxon>
        <taxon>Burkholderiaceae</taxon>
        <taxon>Paraburkholderia</taxon>
    </lineage>
</organism>
<proteinExistence type="predicted"/>